<keyword evidence="14" id="KW-1185">Reference proteome</keyword>
<comment type="function">
    <text evidence="10">Catalyzes the attachment of tyrosine to tRNA(Tyr) in a two-step reaction: tyrosine is first activated by ATP to form Tyr-AMP and then transferred to the acceptor end of tRNA(Tyr).</text>
</comment>
<dbReference type="PROSITE" id="PS00178">
    <property type="entry name" value="AA_TRNA_LIGASE_I"/>
    <property type="match status" value="1"/>
</dbReference>
<dbReference type="AlphaFoldDB" id="A0A2S6HH50"/>
<feature type="short sequence motif" description="'KMSKS' region" evidence="10">
    <location>
        <begin position="230"/>
        <end position="234"/>
    </location>
</feature>
<keyword evidence="7 10" id="KW-0648">Protein biosynthesis</keyword>
<dbReference type="PANTHER" id="PTHR11766:SF1">
    <property type="entry name" value="TYROSINE--TRNA LIGASE"/>
    <property type="match status" value="1"/>
</dbReference>
<keyword evidence="5 10" id="KW-0067">ATP-binding</keyword>
<keyword evidence="2 10" id="KW-0963">Cytoplasm</keyword>
<dbReference type="SUPFAM" id="SSF55174">
    <property type="entry name" value="Alpha-L RNA-binding motif"/>
    <property type="match status" value="1"/>
</dbReference>
<proteinExistence type="inferred from homology"/>
<evidence type="ECO:0000313" key="13">
    <source>
        <dbReference type="EMBL" id="PPK76798.1"/>
    </source>
</evidence>
<comment type="subunit">
    <text evidence="1 10">Homodimer.</text>
</comment>
<dbReference type="EMBL" id="PTJA01000017">
    <property type="protein sequence ID" value="PPK76798.1"/>
    <property type="molecule type" value="Genomic_DNA"/>
</dbReference>
<dbReference type="CDD" id="cd00165">
    <property type="entry name" value="S4"/>
    <property type="match status" value="1"/>
</dbReference>
<dbReference type="InterPro" id="IPR024088">
    <property type="entry name" value="Tyr-tRNA-ligase_bac-type"/>
</dbReference>
<evidence type="ECO:0000256" key="2">
    <source>
        <dbReference type="ARBA" id="ARBA00022490"/>
    </source>
</evidence>
<evidence type="ECO:0000259" key="12">
    <source>
        <dbReference type="Pfam" id="PF01479"/>
    </source>
</evidence>
<dbReference type="GO" id="GO:0003723">
    <property type="term" value="F:RNA binding"/>
    <property type="evidence" value="ECO:0007669"/>
    <property type="project" value="UniProtKB-KW"/>
</dbReference>
<feature type="domain" description="RNA-binding S4" evidence="12">
    <location>
        <begin position="350"/>
        <end position="375"/>
    </location>
</feature>
<dbReference type="GO" id="GO:0005829">
    <property type="term" value="C:cytosol"/>
    <property type="evidence" value="ECO:0007669"/>
    <property type="project" value="TreeGrafter"/>
</dbReference>
<evidence type="ECO:0000256" key="6">
    <source>
        <dbReference type="ARBA" id="ARBA00022884"/>
    </source>
</evidence>
<name>A0A2S6HH50_9FIRM</name>
<dbReference type="NCBIfam" id="TIGR00234">
    <property type="entry name" value="tyrS"/>
    <property type="match status" value="1"/>
</dbReference>
<dbReference type="InterPro" id="IPR001412">
    <property type="entry name" value="aa-tRNA-synth_I_CS"/>
</dbReference>
<evidence type="ECO:0000256" key="7">
    <source>
        <dbReference type="ARBA" id="ARBA00022917"/>
    </source>
</evidence>
<dbReference type="InterPro" id="IPR036986">
    <property type="entry name" value="S4_RNA-bd_sf"/>
</dbReference>
<dbReference type="CDD" id="cd00805">
    <property type="entry name" value="TyrRS_core"/>
    <property type="match status" value="1"/>
</dbReference>
<evidence type="ECO:0000256" key="1">
    <source>
        <dbReference type="ARBA" id="ARBA00011738"/>
    </source>
</evidence>
<evidence type="ECO:0000256" key="3">
    <source>
        <dbReference type="ARBA" id="ARBA00022598"/>
    </source>
</evidence>
<comment type="catalytic activity">
    <reaction evidence="9 10">
        <text>tRNA(Tyr) + L-tyrosine + ATP = L-tyrosyl-tRNA(Tyr) + AMP + diphosphate + H(+)</text>
        <dbReference type="Rhea" id="RHEA:10220"/>
        <dbReference type="Rhea" id="RHEA-COMP:9706"/>
        <dbReference type="Rhea" id="RHEA-COMP:9707"/>
        <dbReference type="ChEBI" id="CHEBI:15378"/>
        <dbReference type="ChEBI" id="CHEBI:30616"/>
        <dbReference type="ChEBI" id="CHEBI:33019"/>
        <dbReference type="ChEBI" id="CHEBI:58315"/>
        <dbReference type="ChEBI" id="CHEBI:78442"/>
        <dbReference type="ChEBI" id="CHEBI:78536"/>
        <dbReference type="ChEBI" id="CHEBI:456215"/>
        <dbReference type="EC" id="6.1.1.1"/>
    </reaction>
</comment>
<accession>A0A2S6HH50</accession>
<feature type="binding site" evidence="10">
    <location>
        <position position="233"/>
    </location>
    <ligand>
        <name>ATP</name>
        <dbReference type="ChEBI" id="CHEBI:30616"/>
    </ligand>
</feature>
<dbReference type="EC" id="6.1.1.1" evidence="10"/>
<sequence length="403" mass="45897">MLTPKEQMRIICKGVHQCVNEEELLARLEQSYKQEKPLIIKLGLDPSAPDIHLGHAVVLRKIRQMQELGHQAVIIIGDFTGRIGDPTGKSKGRVALTDEKVKENAMTYCEQIFKILDREKTMVRFNSEWLSKLNFEDVIKLAATSTVARMLERDDFQNRYKSGVPIGIHEFFYPLMQAYDSVEIKADIELGGTDQTFNILMGRTLQKSMGTDQQIALFMPILEGLDGIEKMSKSLGNYIGVSEPAEVMFKKVMEVPDDLIIKYYELTTDEHPDEIDRVKAELIRGVNPRDIKYQLAKIITGLYHNAEEVQNAITYYEMAFSKKAIPNDIPVLLLDLEKDTVNDSIPGLIELGYIKSRSEFIRLIRQGGIQINGEKMDEDEINSVLINGDVMRIGKKRFIKINK</sequence>
<evidence type="ECO:0000256" key="9">
    <source>
        <dbReference type="ARBA" id="ARBA00048248"/>
    </source>
</evidence>
<dbReference type="SUPFAM" id="SSF52374">
    <property type="entry name" value="Nucleotidylyl transferase"/>
    <property type="match status" value="1"/>
</dbReference>
<evidence type="ECO:0000256" key="5">
    <source>
        <dbReference type="ARBA" id="ARBA00022840"/>
    </source>
</evidence>
<dbReference type="PANTHER" id="PTHR11766">
    <property type="entry name" value="TYROSYL-TRNA SYNTHETASE"/>
    <property type="match status" value="1"/>
</dbReference>
<dbReference type="OrthoDB" id="9804243at2"/>
<dbReference type="FunFam" id="3.40.50.620:FF:000061">
    <property type="entry name" value="Tyrosine--tRNA ligase"/>
    <property type="match status" value="1"/>
</dbReference>
<dbReference type="RefSeq" id="WP_104439412.1">
    <property type="nucleotide sequence ID" value="NZ_PTJA01000017.1"/>
</dbReference>
<dbReference type="GO" id="GO:0004831">
    <property type="term" value="F:tyrosine-tRNA ligase activity"/>
    <property type="evidence" value="ECO:0007669"/>
    <property type="project" value="UniProtKB-UniRule"/>
</dbReference>
<reference evidence="13 14" key="1">
    <citation type="submission" date="2018-02" db="EMBL/GenBank/DDBJ databases">
        <title>Genomic Encyclopedia of Archaeal and Bacterial Type Strains, Phase II (KMG-II): from individual species to whole genera.</title>
        <authorList>
            <person name="Goeker M."/>
        </authorList>
    </citation>
    <scope>NUCLEOTIDE SEQUENCE [LARGE SCALE GENOMIC DNA]</scope>
    <source>
        <strain evidence="13 14">DSM 3808</strain>
    </source>
</reference>
<dbReference type="Gene3D" id="1.10.240.10">
    <property type="entry name" value="Tyrosyl-Transfer RNA Synthetase"/>
    <property type="match status" value="1"/>
</dbReference>
<evidence type="ECO:0000256" key="10">
    <source>
        <dbReference type="HAMAP-Rule" id="MF_02007"/>
    </source>
</evidence>
<keyword evidence="3 10" id="KW-0436">Ligase</keyword>
<gene>
    <name evidence="10" type="primary">tyrS</name>
    <name evidence="13" type="ORF">BXY41_11726</name>
</gene>
<dbReference type="Gene3D" id="3.40.50.620">
    <property type="entry name" value="HUPs"/>
    <property type="match status" value="1"/>
</dbReference>
<dbReference type="InterPro" id="IPR002942">
    <property type="entry name" value="S4_RNA-bd"/>
</dbReference>
<dbReference type="Gene3D" id="3.10.290.10">
    <property type="entry name" value="RNA-binding S4 domain"/>
    <property type="match status" value="1"/>
</dbReference>
<evidence type="ECO:0000256" key="4">
    <source>
        <dbReference type="ARBA" id="ARBA00022741"/>
    </source>
</evidence>
<dbReference type="HAMAP" id="MF_02007">
    <property type="entry name" value="Tyr_tRNA_synth_type2"/>
    <property type="match status" value="1"/>
</dbReference>
<evidence type="ECO:0000256" key="8">
    <source>
        <dbReference type="ARBA" id="ARBA00023146"/>
    </source>
</evidence>
<evidence type="ECO:0000256" key="11">
    <source>
        <dbReference type="PROSITE-ProRule" id="PRU00182"/>
    </source>
</evidence>
<keyword evidence="4 10" id="KW-0547">Nucleotide-binding</keyword>
<dbReference type="PRINTS" id="PR01040">
    <property type="entry name" value="TRNASYNTHTYR"/>
</dbReference>
<dbReference type="InterPro" id="IPR024108">
    <property type="entry name" value="Tyr-tRNA-ligase_bac_2"/>
</dbReference>
<evidence type="ECO:0000313" key="14">
    <source>
        <dbReference type="Proteomes" id="UP000237749"/>
    </source>
</evidence>
<dbReference type="InterPro" id="IPR002307">
    <property type="entry name" value="Tyr-tRNA-ligase"/>
</dbReference>
<dbReference type="GO" id="GO:0006437">
    <property type="term" value="P:tyrosyl-tRNA aminoacylation"/>
    <property type="evidence" value="ECO:0007669"/>
    <property type="project" value="UniProtKB-UniRule"/>
</dbReference>
<comment type="similarity">
    <text evidence="10">Belongs to the class-I aminoacyl-tRNA synthetase family. TyrS type 2 subfamily.</text>
</comment>
<dbReference type="Proteomes" id="UP000237749">
    <property type="component" value="Unassembled WGS sequence"/>
</dbReference>
<protein>
    <recommendedName>
        <fullName evidence="10">Tyrosine--tRNA ligase</fullName>
        <ecNumber evidence="10">6.1.1.1</ecNumber>
    </recommendedName>
    <alternativeName>
        <fullName evidence="10">Tyrosyl-tRNA synthetase</fullName>
        <shortName evidence="10">TyrRS</shortName>
    </alternativeName>
</protein>
<keyword evidence="6 11" id="KW-0694">RNA-binding</keyword>
<organism evidence="13 14">
    <name type="scientific">Lacrimispora xylanisolvens</name>
    <dbReference type="NCBI Taxonomy" id="384636"/>
    <lineage>
        <taxon>Bacteria</taxon>
        <taxon>Bacillati</taxon>
        <taxon>Bacillota</taxon>
        <taxon>Clostridia</taxon>
        <taxon>Lachnospirales</taxon>
        <taxon>Lachnospiraceae</taxon>
        <taxon>Lacrimispora</taxon>
    </lineage>
</organism>
<feature type="short sequence motif" description="'HIGH' region" evidence="10">
    <location>
        <begin position="46"/>
        <end position="55"/>
    </location>
</feature>
<dbReference type="PROSITE" id="PS50889">
    <property type="entry name" value="S4"/>
    <property type="match status" value="1"/>
</dbReference>
<comment type="caution">
    <text evidence="13">The sequence shown here is derived from an EMBL/GenBank/DDBJ whole genome shotgun (WGS) entry which is preliminary data.</text>
</comment>
<dbReference type="Pfam" id="PF00579">
    <property type="entry name" value="tRNA-synt_1b"/>
    <property type="match status" value="1"/>
</dbReference>
<dbReference type="InterPro" id="IPR002305">
    <property type="entry name" value="aa-tRNA-synth_Ic"/>
</dbReference>
<dbReference type="Pfam" id="PF01479">
    <property type="entry name" value="S4"/>
    <property type="match status" value="1"/>
</dbReference>
<keyword evidence="8 10" id="KW-0030">Aminoacyl-tRNA synthetase</keyword>
<dbReference type="GO" id="GO:0005524">
    <property type="term" value="F:ATP binding"/>
    <property type="evidence" value="ECO:0007669"/>
    <property type="project" value="UniProtKB-UniRule"/>
</dbReference>
<dbReference type="InterPro" id="IPR014729">
    <property type="entry name" value="Rossmann-like_a/b/a_fold"/>
</dbReference>
<comment type="subcellular location">
    <subcellularLocation>
        <location evidence="10">Cytoplasm</location>
    </subcellularLocation>
</comment>